<proteinExistence type="predicted"/>
<keyword evidence="2" id="KW-1185">Reference proteome</keyword>
<gene>
    <name evidence="3" type="primary">LOC121204824</name>
</gene>
<feature type="compositionally biased region" description="Basic and acidic residues" evidence="1">
    <location>
        <begin position="281"/>
        <end position="316"/>
    </location>
</feature>
<dbReference type="Gene3D" id="2.40.70.10">
    <property type="entry name" value="Acid Proteases"/>
    <property type="match status" value="1"/>
</dbReference>
<feature type="region of interest" description="Disordered" evidence="1">
    <location>
        <begin position="271"/>
        <end position="316"/>
    </location>
</feature>
<dbReference type="Proteomes" id="UP000818029">
    <property type="component" value="Chromosome A08"/>
</dbReference>
<accession>A0ABM2YLK1</accession>
<feature type="compositionally biased region" description="Basic and acidic residues" evidence="1">
    <location>
        <begin position="116"/>
        <end position="126"/>
    </location>
</feature>
<dbReference type="GeneID" id="121204824"/>
<feature type="region of interest" description="Disordered" evidence="1">
    <location>
        <begin position="91"/>
        <end position="139"/>
    </location>
</feature>
<evidence type="ECO:0000313" key="2">
    <source>
        <dbReference type="Proteomes" id="UP000818029"/>
    </source>
</evidence>
<evidence type="ECO:0000256" key="1">
    <source>
        <dbReference type="SAM" id="MobiDB-lite"/>
    </source>
</evidence>
<organism evidence="2 3">
    <name type="scientific">Gossypium hirsutum</name>
    <name type="common">Upland cotton</name>
    <name type="synonym">Gossypium mexicanum</name>
    <dbReference type="NCBI Taxonomy" id="3635"/>
    <lineage>
        <taxon>Eukaryota</taxon>
        <taxon>Viridiplantae</taxon>
        <taxon>Streptophyta</taxon>
        <taxon>Embryophyta</taxon>
        <taxon>Tracheophyta</taxon>
        <taxon>Spermatophyta</taxon>
        <taxon>Magnoliopsida</taxon>
        <taxon>eudicotyledons</taxon>
        <taxon>Gunneridae</taxon>
        <taxon>Pentapetalae</taxon>
        <taxon>rosids</taxon>
        <taxon>malvids</taxon>
        <taxon>Malvales</taxon>
        <taxon>Malvaceae</taxon>
        <taxon>Malvoideae</taxon>
        <taxon>Gossypium</taxon>
    </lineage>
</organism>
<dbReference type="CDD" id="cd00303">
    <property type="entry name" value="retropepsin_like"/>
    <property type="match status" value="1"/>
</dbReference>
<dbReference type="PANTHER" id="PTHR35046:SF9">
    <property type="entry name" value="RNA-DIRECTED DNA POLYMERASE"/>
    <property type="match status" value="1"/>
</dbReference>
<dbReference type="PANTHER" id="PTHR35046">
    <property type="entry name" value="ZINC KNUCKLE (CCHC-TYPE) FAMILY PROTEIN"/>
    <property type="match status" value="1"/>
</dbReference>
<feature type="compositionally biased region" description="Basic and acidic residues" evidence="1">
    <location>
        <begin position="94"/>
        <end position="107"/>
    </location>
</feature>
<reference evidence="3" key="2">
    <citation type="submission" date="2025-08" db="UniProtKB">
        <authorList>
            <consortium name="RefSeq"/>
        </authorList>
    </citation>
    <scope>IDENTIFICATION</scope>
</reference>
<evidence type="ECO:0000313" key="3">
    <source>
        <dbReference type="RefSeq" id="XP_040931400.1"/>
    </source>
</evidence>
<dbReference type="RefSeq" id="XP_040931400.1">
    <property type="nucleotide sequence ID" value="XM_041075466.1"/>
</dbReference>
<reference evidence="2" key="1">
    <citation type="journal article" date="2020" name="Nat. Genet.">
        <title>Genomic diversifications of five Gossypium allopolyploid species and their impact on cotton improvement.</title>
        <authorList>
            <person name="Chen Z.J."/>
            <person name="Sreedasyam A."/>
            <person name="Ando A."/>
            <person name="Song Q."/>
            <person name="De Santiago L.M."/>
            <person name="Hulse-Kemp A.M."/>
            <person name="Ding M."/>
            <person name="Ye W."/>
            <person name="Kirkbride R.C."/>
            <person name="Jenkins J."/>
            <person name="Plott C."/>
            <person name="Lovell J."/>
            <person name="Lin Y.M."/>
            <person name="Vaughn R."/>
            <person name="Liu B."/>
            <person name="Simpson S."/>
            <person name="Scheffler B.E."/>
            <person name="Wen L."/>
            <person name="Saski C.A."/>
            <person name="Grover C.E."/>
            <person name="Hu G."/>
            <person name="Conover J.L."/>
            <person name="Carlson J.W."/>
            <person name="Shu S."/>
            <person name="Boston L.B."/>
            <person name="Williams M."/>
            <person name="Peterson D.G."/>
            <person name="McGee K."/>
            <person name="Jones D.C."/>
            <person name="Wendel J.F."/>
            <person name="Stelly D.M."/>
            <person name="Grimwood J."/>
            <person name="Schmutz J."/>
        </authorList>
    </citation>
    <scope>NUCLEOTIDE SEQUENCE [LARGE SCALE GENOMIC DNA]</scope>
    <source>
        <strain evidence="2">cv. TM-1</strain>
    </source>
</reference>
<dbReference type="InterPro" id="IPR021109">
    <property type="entry name" value="Peptidase_aspartic_dom_sf"/>
</dbReference>
<sequence length="731" mass="84827">MSLIQFRLTLSFFTSSMEDSPSFSTKEIYWLASCFWGIITCKLVLKMSKGDNNDSLMKVQQQLDGHTAAITQINATLQALNTTLNEVRVNQKHQYRDPIKEDRDNQPHRCNPQRVPRMDDDFHDRGQSSLAKPKSEQQREHLFRTRCHVQGKLCRVIIDGESCSNIASTTMVEKLCLTTTKHPQPYQLQGLSNEGQFRVTQQVRIAFSIGKYQDEVVCDVMPIQACHLLLGEPWQLDRKVTHDGRTNRYSFKHQGKKLTLVPLTPEQVHEDQIKLKNSVKTSEEKEKENEKEQKEIESEKEIEERKENELEKETKEKDVERVVRNVSTNQDMNFSCVATFQVPERSKDNFQLQYLSNERRFHTINLGKDEITLHDPEGKRGKEILETESSADLKIIDKTFGDLVLKRSPHFDPINCYSSIVVDKVITKRSVICYSLDLPCVKSLNLSKSVLENKVTKFSKFVFNLYSCLKQFMWLYMKFEFHLTKVNSTTEIRLHYAPDERRFVLNEKGKIDPYSSAYRGKMLETFETLLYSSDSDKDRVDEHLDRNVLDCPILFIDDLSVLMVDKKILVFDNACVSESIDRRLMHGMIMQLCEPCESFQIPTCDDYVYHLIYYSQFIHGLWEQCETTECLKTCPSLFQIFDEAVVSKLDCLHGNLNLSIHMRYTCSVMLMIGLQACFRCYLLSHGYSFQWTQLPLVPFDRGKSSSFDFSDSRTNLFEEGGNDTSHKSPNS</sequence>
<name>A0ABM2YLK1_GOSHI</name>
<protein>
    <submittedName>
        <fullName evidence="3">Uncharacterized protein isoform X1</fullName>
    </submittedName>
</protein>